<dbReference type="EC" id="2.7.7.48" evidence="1"/>
<keyword evidence="5" id="KW-0547">Nucleotide-binding</keyword>
<keyword evidence="4" id="KW-0548">Nucleotidyltransferase</keyword>
<keyword evidence="9" id="KW-0460">Magnesium</keyword>
<keyword evidence="6" id="KW-0693">Viral RNA replication</keyword>
<comment type="catalytic activity">
    <reaction evidence="8">
        <text>RNA(n) + a ribonucleoside 5'-triphosphate = RNA(n+1) + diphosphate</text>
        <dbReference type="Rhea" id="RHEA:21248"/>
        <dbReference type="Rhea" id="RHEA-COMP:14527"/>
        <dbReference type="Rhea" id="RHEA-COMP:17342"/>
        <dbReference type="ChEBI" id="CHEBI:33019"/>
        <dbReference type="ChEBI" id="CHEBI:61557"/>
        <dbReference type="ChEBI" id="CHEBI:140395"/>
        <dbReference type="EC" id="2.7.7.48"/>
    </reaction>
</comment>
<feature type="binding site" evidence="9">
    <location>
        <position position="352"/>
    </location>
    <ligand>
        <name>Mg(2+)</name>
        <dbReference type="ChEBI" id="CHEBI:18420"/>
        <label>2</label>
    </ligand>
</feature>
<dbReference type="GO" id="GO:0046872">
    <property type="term" value="F:metal ion binding"/>
    <property type="evidence" value="ECO:0007669"/>
    <property type="project" value="UniProtKB-KW"/>
</dbReference>
<evidence type="ECO:0000256" key="3">
    <source>
        <dbReference type="ARBA" id="ARBA00022679"/>
    </source>
</evidence>
<comment type="cofactor">
    <cofactor evidence="9">
        <name>Mg(2+)</name>
        <dbReference type="ChEBI" id="CHEBI:18420"/>
    </cofactor>
    <text evidence="9">Binds 2 Mg(2+) per subunit.</text>
</comment>
<keyword evidence="13" id="KW-1185">Reference proteome</keyword>
<evidence type="ECO:0000256" key="1">
    <source>
        <dbReference type="ARBA" id="ARBA00012494"/>
    </source>
</evidence>
<evidence type="ECO:0000256" key="10">
    <source>
        <dbReference type="SAM" id="MobiDB-lite"/>
    </source>
</evidence>
<evidence type="ECO:0000259" key="11">
    <source>
        <dbReference type="PROSITE" id="PS50522"/>
    </source>
</evidence>
<dbReference type="EMBL" id="BK013745">
    <property type="protein sequence ID" value="DAD51184.1"/>
    <property type="molecule type" value="Genomic_RNA"/>
</dbReference>
<accession>A0A8S5L0P7</accession>
<evidence type="ECO:0000256" key="9">
    <source>
        <dbReference type="PIRSR" id="PIRSR605093-1"/>
    </source>
</evidence>
<evidence type="ECO:0000256" key="8">
    <source>
        <dbReference type="ARBA" id="ARBA00048744"/>
    </source>
</evidence>
<proteinExistence type="predicted"/>
<evidence type="ECO:0000313" key="12">
    <source>
        <dbReference type="EMBL" id="DAD51184.1"/>
    </source>
</evidence>
<evidence type="ECO:0000313" key="13">
    <source>
        <dbReference type="Proteomes" id="UP000682244"/>
    </source>
</evidence>
<dbReference type="GO" id="GO:0039694">
    <property type="term" value="P:viral RNA genome replication"/>
    <property type="evidence" value="ECO:0007669"/>
    <property type="project" value="InterPro"/>
</dbReference>
<evidence type="ECO:0000256" key="2">
    <source>
        <dbReference type="ARBA" id="ARBA00022484"/>
    </source>
</evidence>
<keyword evidence="3" id="KW-0808">Transferase</keyword>
<dbReference type="InterPro" id="IPR005093">
    <property type="entry name" value="RNArep_beta"/>
</dbReference>
<dbReference type="RefSeq" id="YP_010769557.1">
    <property type="nucleotide sequence ID" value="NC_074010.1"/>
</dbReference>
<reference evidence="12" key="1">
    <citation type="submission" date="2020-09" db="EMBL/GenBank/DDBJ databases">
        <title>Leviviricetes taxonomy.</title>
        <authorList>
            <person name="Stockdale S.R."/>
            <person name="Callanan J."/>
            <person name="Adriaenssens E.M."/>
            <person name="Kuhn J.H."/>
            <person name="Rumnieks J."/>
            <person name="Shkoporov A."/>
            <person name="Draper L.A."/>
            <person name="Ross P."/>
            <person name="Hill C."/>
        </authorList>
    </citation>
    <scope>NUCLEOTIDE SEQUENCE</scope>
</reference>
<protein>
    <recommendedName>
        <fullName evidence="1">RNA-directed RNA polymerase</fullName>
        <ecNumber evidence="1">2.7.7.48</ecNumber>
    </recommendedName>
    <alternativeName>
        <fullName evidence="7">RNA replicase beta chain</fullName>
    </alternativeName>
</protein>
<keyword evidence="9" id="KW-0479">Metal-binding</keyword>
<evidence type="ECO:0000256" key="6">
    <source>
        <dbReference type="ARBA" id="ARBA00022953"/>
    </source>
</evidence>
<dbReference type="GO" id="GO:0003968">
    <property type="term" value="F:RNA-directed RNA polymerase activity"/>
    <property type="evidence" value="ECO:0007669"/>
    <property type="project" value="UniProtKB-KW"/>
</dbReference>
<dbReference type="PROSITE" id="PS50522">
    <property type="entry name" value="RDRP_PHAGE"/>
    <property type="match status" value="1"/>
</dbReference>
<dbReference type="KEGG" id="vg:80398608"/>
<evidence type="ECO:0000256" key="4">
    <source>
        <dbReference type="ARBA" id="ARBA00022695"/>
    </source>
</evidence>
<feature type="region of interest" description="Disordered" evidence="10">
    <location>
        <begin position="1"/>
        <end position="25"/>
    </location>
</feature>
<feature type="binding site" evidence="9">
    <location>
        <position position="268"/>
    </location>
    <ligand>
        <name>Mg(2+)</name>
        <dbReference type="ChEBI" id="CHEBI:18420"/>
        <label>2</label>
    </ligand>
</feature>
<evidence type="ECO:0000256" key="5">
    <source>
        <dbReference type="ARBA" id="ARBA00022741"/>
    </source>
</evidence>
<feature type="binding site" evidence="9">
    <location>
        <position position="353"/>
    </location>
    <ligand>
        <name>Mg(2+)</name>
        <dbReference type="ChEBI" id="CHEBI:18420"/>
        <label>2</label>
    </ligand>
</feature>
<dbReference type="InterPro" id="IPR043502">
    <property type="entry name" value="DNA/RNA_pol_sf"/>
</dbReference>
<name>A0A8S5L0P7_9VIRU</name>
<dbReference type="Pfam" id="PF03431">
    <property type="entry name" value="RNA_replicase_B"/>
    <property type="match status" value="1"/>
</dbReference>
<feature type="domain" description="RdRp catalytic" evidence="11">
    <location>
        <begin position="253"/>
        <end position="384"/>
    </location>
</feature>
<dbReference type="Proteomes" id="UP000682244">
    <property type="component" value="Segment"/>
</dbReference>
<evidence type="ECO:0000256" key="7">
    <source>
        <dbReference type="ARBA" id="ARBA00030248"/>
    </source>
</evidence>
<gene>
    <name evidence="12" type="primary">SRR7976325_10_3</name>
</gene>
<dbReference type="GeneID" id="80398608"/>
<sequence length="565" mass="63230">MSTIVSGGKPRRKRISPNALSNSQKSQVNKLVARAMSHDADLSNDSPSWAETYLRSVFWSKFGSPGYSQFTGKPDRTSQERGLAAIEKWLKVEERNACTNARIELFQVNFGKFSSEDVLQLASKYLMQTIGKVPPRDLLGEYTGGASTRVKRSPYAIPQKFEGKAHVSRSAELIAGSLFLRYPLWGRYIHSQGGYEYQDASVLFTVPKNSEIDRVACKEPEVNMYLQRACGLFIRNRLKRAGIDLQDQSRNRRLAKIGSSERKLATMDLSSASDTVSTALVRRLLPPAWFELLDALRVKKVDLPDGTQHTLEMFSSMGNGFTFELESLIFWVLTRSVAALIKCRGSVGVYGDDIIAPIGVAKSLLRVLPFFGFIVNQKKTFVSGDFRESCGGHYRNGRDVTPVYFRKEIASVTECIQLCNQLLKWCATTPLGVVPSKGLADLILGLIQFVPARFHGGQSFERIDALVTGDSPKQRLVQVHKPVDIPMVGGYLWWLHEKEMSPRVHSPTEAATEGRWVVRPNQSWYEGDLMLRVKHEIVSGLTYVSQYTAPYEPVIRGFAGYGLPI</sequence>
<keyword evidence="2 12" id="KW-0696">RNA-directed RNA polymerase</keyword>
<dbReference type="GO" id="GO:0000166">
    <property type="term" value="F:nucleotide binding"/>
    <property type="evidence" value="ECO:0007669"/>
    <property type="project" value="UniProtKB-KW"/>
</dbReference>
<dbReference type="SUPFAM" id="SSF56672">
    <property type="entry name" value="DNA/RNA polymerases"/>
    <property type="match status" value="1"/>
</dbReference>
<organism evidence="12 13">
    <name type="scientific">ssRNA phage SRR7976325_10</name>
    <dbReference type="NCBI Taxonomy" id="2786697"/>
    <lineage>
        <taxon>Viruses</taxon>
        <taxon>Riboviria</taxon>
        <taxon>Orthornavirae</taxon>
        <taxon>Lenarviricota</taxon>
        <taxon>Leviviricetes</taxon>
        <taxon>Norzivirales</taxon>
        <taxon>Fiersviridae</taxon>
        <taxon>Mintuvirus</taxon>
        <taxon>Mintuvirus asienecus</taxon>
    </lineage>
</organism>
<dbReference type="InterPro" id="IPR007096">
    <property type="entry name" value="RNA-dir_Rpol_cat_phage"/>
</dbReference>